<keyword evidence="4" id="KW-0833">Ubl conjugation pathway</keyword>
<dbReference type="InterPro" id="IPR017907">
    <property type="entry name" value="Znf_RING_CS"/>
</dbReference>
<dbReference type="InterPro" id="IPR001841">
    <property type="entry name" value="Znf_RING"/>
</dbReference>
<keyword evidence="5" id="KW-0862">Zinc</keyword>
<sequence>MLLLDAVYFSHRRTTPLSSFSLTSSTNSITGAIFWLLLSGGHCPQLVDDMNAPAALMVHHVGSQDVEVGRKLDFPLRIRSIVDRLNDSIGTPGRAHRCRTSFGLSPSPQKKHSFWGIGAGAAGDSRRRGPPVGLYEFAFRSPLGQHTPNILLGRPRSKDHISIAKLQTELEEERKVLEERLKQEEERNRVLQEKENELRQLAEEKACLEEKQEEERQRLQKQLLDTETHKEELKQQVEAKNSAIQAKEAEYQLAKEEKELLEHQLAQERLTREEEKYQMQEELMHTKAQDQLELEGTLDALKAEKDDLSAQLASSVMGSSEAKKELVDSVSNVLEDELQCAICNEMFINAVLLGCSHTFCKYCIDRWKKTKRECPNCRLPITSESRSLVVDNFIEKVVPTLSEEMKKKRVQLLLPLLPPEEAEGEVTGYEAIIECEEEELKEGKYNKSSILATWGLTDSKLAIRCKITQLFS</sequence>
<evidence type="ECO:0000256" key="2">
    <source>
        <dbReference type="ARBA" id="ARBA00022723"/>
    </source>
</evidence>
<dbReference type="GO" id="GO:0006511">
    <property type="term" value="P:ubiquitin-dependent protein catabolic process"/>
    <property type="evidence" value="ECO:0007669"/>
    <property type="project" value="TreeGrafter"/>
</dbReference>
<dbReference type="EMBL" id="JACEEZ010014422">
    <property type="protein sequence ID" value="KAG0719505.1"/>
    <property type="molecule type" value="Genomic_DNA"/>
</dbReference>
<evidence type="ECO:0000256" key="5">
    <source>
        <dbReference type="ARBA" id="ARBA00022833"/>
    </source>
</evidence>
<protein>
    <submittedName>
        <fullName evidence="9">E3 ubiquitin-protein ligase RNF8</fullName>
    </submittedName>
</protein>
<dbReference type="AlphaFoldDB" id="A0A8J5CSV5"/>
<dbReference type="GO" id="GO:0035861">
    <property type="term" value="C:site of double-strand break"/>
    <property type="evidence" value="ECO:0007669"/>
    <property type="project" value="TreeGrafter"/>
</dbReference>
<dbReference type="SUPFAM" id="SSF57850">
    <property type="entry name" value="RING/U-box"/>
    <property type="match status" value="1"/>
</dbReference>
<dbReference type="GO" id="GO:0061630">
    <property type="term" value="F:ubiquitin protein ligase activity"/>
    <property type="evidence" value="ECO:0007669"/>
    <property type="project" value="TreeGrafter"/>
</dbReference>
<evidence type="ECO:0000256" key="1">
    <source>
        <dbReference type="ARBA" id="ARBA00022679"/>
    </source>
</evidence>
<evidence type="ECO:0000259" key="8">
    <source>
        <dbReference type="PROSITE" id="PS50089"/>
    </source>
</evidence>
<reference evidence="9" key="1">
    <citation type="submission" date="2020-07" db="EMBL/GenBank/DDBJ databases">
        <title>The High-quality genome of the commercially important snow crab, Chionoecetes opilio.</title>
        <authorList>
            <person name="Jeong J.-H."/>
            <person name="Ryu S."/>
        </authorList>
    </citation>
    <scope>NUCLEOTIDE SEQUENCE</scope>
    <source>
        <strain evidence="9">MADBK_172401_WGS</strain>
        <tissue evidence="9">Digestive gland</tissue>
    </source>
</reference>
<evidence type="ECO:0000256" key="6">
    <source>
        <dbReference type="PROSITE-ProRule" id="PRU00175"/>
    </source>
</evidence>
<dbReference type="Pfam" id="PF13920">
    <property type="entry name" value="zf-C3HC4_3"/>
    <property type="match status" value="1"/>
</dbReference>
<dbReference type="PANTHER" id="PTHR15067:SF4">
    <property type="entry name" value="E3 UBIQUITIN-PROTEIN LIGASE RNF8"/>
    <property type="match status" value="1"/>
</dbReference>
<keyword evidence="1" id="KW-0808">Transferase</keyword>
<proteinExistence type="predicted"/>
<dbReference type="SMART" id="SM00184">
    <property type="entry name" value="RING"/>
    <property type="match status" value="1"/>
</dbReference>
<gene>
    <name evidence="9" type="primary">RNF8</name>
    <name evidence="9" type="ORF">GWK47_050360</name>
</gene>
<dbReference type="GO" id="GO:0005634">
    <property type="term" value="C:nucleus"/>
    <property type="evidence" value="ECO:0007669"/>
    <property type="project" value="TreeGrafter"/>
</dbReference>
<evidence type="ECO:0000256" key="4">
    <source>
        <dbReference type="ARBA" id="ARBA00022786"/>
    </source>
</evidence>
<dbReference type="GO" id="GO:0042393">
    <property type="term" value="F:histone binding"/>
    <property type="evidence" value="ECO:0007669"/>
    <property type="project" value="TreeGrafter"/>
</dbReference>
<keyword evidence="7" id="KW-0175">Coiled coil</keyword>
<evidence type="ECO:0000256" key="3">
    <source>
        <dbReference type="ARBA" id="ARBA00022771"/>
    </source>
</evidence>
<organism evidence="9 10">
    <name type="scientific">Chionoecetes opilio</name>
    <name type="common">Atlantic snow crab</name>
    <name type="synonym">Cancer opilio</name>
    <dbReference type="NCBI Taxonomy" id="41210"/>
    <lineage>
        <taxon>Eukaryota</taxon>
        <taxon>Metazoa</taxon>
        <taxon>Ecdysozoa</taxon>
        <taxon>Arthropoda</taxon>
        <taxon>Crustacea</taxon>
        <taxon>Multicrustacea</taxon>
        <taxon>Malacostraca</taxon>
        <taxon>Eumalacostraca</taxon>
        <taxon>Eucarida</taxon>
        <taxon>Decapoda</taxon>
        <taxon>Pleocyemata</taxon>
        <taxon>Brachyura</taxon>
        <taxon>Eubrachyura</taxon>
        <taxon>Majoidea</taxon>
        <taxon>Majidae</taxon>
        <taxon>Chionoecetes</taxon>
    </lineage>
</organism>
<dbReference type="PANTHER" id="PTHR15067">
    <property type="entry name" value="E3 UBIQUITIN-PROTEIN LIGASE RNF8"/>
    <property type="match status" value="1"/>
</dbReference>
<evidence type="ECO:0000313" key="10">
    <source>
        <dbReference type="Proteomes" id="UP000770661"/>
    </source>
</evidence>
<dbReference type="GO" id="GO:0000151">
    <property type="term" value="C:ubiquitin ligase complex"/>
    <property type="evidence" value="ECO:0007669"/>
    <property type="project" value="TreeGrafter"/>
</dbReference>
<dbReference type="GO" id="GO:0008270">
    <property type="term" value="F:zinc ion binding"/>
    <property type="evidence" value="ECO:0007669"/>
    <property type="project" value="UniProtKB-KW"/>
</dbReference>
<dbReference type="GO" id="GO:0070936">
    <property type="term" value="P:protein K48-linked ubiquitination"/>
    <property type="evidence" value="ECO:0007669"/>
    <property type="project" value="TreeGrafter"/>
</dbReference>
<evidence type="ECO:0000256" key="7">
    <source>
        <dbReference type="SAM" id="Coils"/>
    </source>
</evidence>
<feature type="domain" description="RING-type" evidence="8">
    <location>
        <begin position="340"/>
        <end position="378"/>
    </location>
</feature>
<name>A0A8J5CSV5_CHIOP</name>
<dbReference type="PROSITE" id="PS00518">
    <property type="entry name" value="ZF_RING_1"/>
    <property type="match status" value="1"/>
</dbReference>
<dbReference type="Proteomes" id="UP000770661">
    <property type="component" value="Unassembled WGS sequence"/>
</dbReference>
<dbReference type="GO" id="GO:0005829">
    <property type="term" value="C:cytosol"/>
    <property type="evidence" value="ECO:0007669"/>
    <property type="project" value="TreeGrafter"/>
</dbReference>
<dbReference type="OrthoDB" id="6353679at2759"/>
<dbReference type="PROSITE" id="PS50089">
    <property type="entry name" value="ZF_RING_2"/>
    <property type="match status" value="1"/>
</dbReference>
<feature type="coiled-coil region" evidence="7">
    <location>
        <begin position="163"/>
        <end position="311"/>
    </location>
</feature>
<dbReference type="GO" id="GO:0006302">
    <property type="term" value="P:double-strand break repair"/>
    <property type="evidence" value="ECO:0007669"/>
    <property type="project" value="TreeGrafter"/>
</dbReference>
<accession>A0A8J5CSV5</accession>
<keyword evidence="3 6" id="KW-0863">Zinc-finger</keyword>
<dbReference type="InterPro" id="IPR013083">
    <property type="entry name" value="Znf_RING/FYVE/PHD"/>
</dbReference>
<evidence type="ECO:0000313" key="9">
    <source>
        <dbReference type="EMBL" id="KAG0719505.1"/>
    </source>
</evidence>
<comment type="caution">
    <text evidence="9">The sequence shown here is derived from an EMBL/GenBank/DDBJ whole genome shotgun (WGS) entry which is preliminary data.</text>
</comment>
<keyword evidence="2" id="KW-0479">Metal-binding</keyword>
<keyword evidence="10" id="KW-1185">Reference proteome</keyword>
<dbReference type="CDD" id="cd16535">
    <property type="entry name" value="RING-HC_RNF8"/>
    <property type="match status" value="1"/>
</dbReference>
<dbReference type="Gene3D" id="3.30.40.10">
    <property type="entry name" value="Zinc/RING finger domain, C3HC4 (zinc finger)"/>
    <property type="match status" value="1"/>
</dbReference>